<dbReference type="AlphaFoldDB" id="A0A1B7NKM8"/>
<evidence type="ECO:0000256" key="1">
    <source>
        <dbReference type="SAM" id="MobiDB-lite"/>
    </source>
</evidence>
<accession>A0A1B7NKM8</accession>
<feature type="region of interest" description="Disordered" evidence="1">
    <location>
        <begin position="41"/>
        <end position="71"/>
    </location>
</feature>
<keyword evidence="3" id="KW-1185">Reference proteome</keyword>
<feature type="non-terminal residue" evidence="2">
    <location>
        <position position="71"/>
    </location>
</feature>
<organism evidence="2 3">
    <name type="scientific">Emergomyces africanus</name>
    <dbReference type="NCBI Taxonomy" id="1955775"/>
    <lineage>
        <taxon>Eukaryota</taxon>
        <taxon>Fungi</taxon>
        <taxon>Dikarya</taxon>
        <taxon>Ascomycota</taxon>
        <taxon>Pezizomycotina</taxon>
        <taxon>Eurotiomycetes</taxon>
        <taxon>Eurotiomycetidae</taxon>
        <taxon>Onygenales</taxon>
        <taxon>Ajellomycetaceae</taxon>
        <taxon>Emergomyces</taxon>
    </lineage>
</organism>
<comment type="caution">
    <text evidence="2">The sequence shown here is derived from an EMBL/GenBank/DDBJ whole genome shotgun (WGS) entry which is preliminary data.</text>
</comment>
<gene>
    <name evidence="2" type="ORF">ACJ72_08315</name>
</gene>
<evidence type="ECO:0000313" key="2">
    <source>
        <dbReference type="EMBL" id="OAX77389.1"/>
    </source>
</evidence>
<sequence length="71" mass="8023">MTNHRKKQYSSSCEFLGWATGSSANKGKTSNEYQPLHYHQRNSFPNTNYPGSATLLNTKEGPPHNITHIMD</sequence>
<proteinExistence type="predicted"/>
<dbReference type="Proteomes" id="UP000091918">
    <property type="component" value="Unassembled WGS sequence"/>
</dbReference>
<protein>
    <submittedName>
        <fullName evidence="2">Uncharacterized protein</fullName>
    </submittedName>
</protein>
<evidence type="ECO:0000313" key="3">
    <source>
        <dbReference type="Proteomes" id="UP000091918"/>
    </source>
</evidence>
<dbReference type="EMBL" id="LGUA01002630">
    <property type="protein sequence ID" value="OAX77389.1"/>
    <property type="molecule type" value="Genomic_DNA"/>
</dbReference>
<name>A0A1B7NKM8_9EURO</name>
<reference evidence="2 3" key="1">
    <citation type="submission" date="2015-07" db="EMBL/GenBank/DDBJ databases">
        <title>Emmonsia species relationships and genome sequence.</title>
        <authorList>
            <person name="Cuomo C.A."/>
            <person name="Schwartz I.S."/>
            <person name="Kenyon C."/>
            <person name="de Hoog G.S."/>
            <person name="Govender N.P."/>
            <person name="Botha A."/>
            <person name="Moreno L."/>
            <person name="de Vries M."/>
            <person name="Munoz J.F."/>
            <person name="Stielow J.B."/>
        </authorList>
    </citation>
    <scope>NUCLEOTIDE SEQUENCE [LARGE SCALE GENOMIC DNA]</scope>
    <source>
        <strain evidence="2 3">CBS 136260</strain>
    </source>
</reference>
<feature type="compositionally biased region" description="Polar residues" evidence="1">
    <location>
        <begin position="41"/>
        <end position="57"/>
    </location>
</feature>